<dbReference type="InterPro" id="IPR006059">
    <property type="entry name" value="SBP"/>
</dbReference>
<keyword evidence="6" id="KW-1185">Reference proteome</keyword>
<dbReference type="EMBL" id="BAABCP010000001">
    <property type="protein sequence ID" value="GAA3924785.1"/>
    <property type="molecule type" value="Genomic_DNA"/>
</dbReference>
<dbReference type="RefSeq" id="WP_344817447.1">
    <property type="nucleotide sequence ID" value="NZ_BAABCP010000001.1"/>
</dbReference>
<feature type="chain" id="PRO_5047397909" evidence="4">
    <location>
        <begin position="29"/>
        <end position="466"/>
    </location>
</feature>
<proteinExistence type="inferred from homology"/>
<dbReference type="Gene3D" id="3.40.190.10">
    <property type="entry name" value="Periplasmic binding protein-like II"/>
    <property type="match status" value="1"/>
</dbReference>
<dbReference type="Proteomes" id="UP001501591">
    <property type="component" value="Unassembled WGS sequence"/>
</dbReference>
<dbReference type="PANTHER" id="PTHR43649">
    <property type="entry name" value="ARABINOSE-BINDING PROTEIN-RELATED"/>
    <property type="match status" value="1"/>
</dbReference>
<organism evidence="5 6">
    <name type="scientific">Microbacterium soli</name>
    <dbReference type="NCBI Taxonomy" id="446075"/>
    <lineage>
        <taxon>Bacteria</taxon>
        <taxon>Bacillati</taxon>
        <taxon>Actinomycetota</taxon>
        <taxon>Actinomycetes</taxon>
        <taxon>Micrococcales</taxon>
        <taxon>Microbacteriaceae</taxon>
        <taxon>Microbacterium</taxon>
    </lineage>
</organism>
<keyword evidence="3 4" id="KW-0732">Signal</keyword>
<comment type="caution">
    <text evidence="5">The sequence shown here is derived from an EMBL/GenBank/DDBJ whole genome shotgun (WGS) entry which is preliminary data.</text>
</comment>
<evidence type="ECO:0000256" key="2">
    <source>
        <dbReference type="ARBA" id="ARBA00022448"/>
    </source>
</evidence>
<dbReference type="PANTHER" id="PTHR43649:SF34">
    <property type="entry name" value="ABC TRANSPORTER PERIPLASMIC-BINDING PROTEIN YCJN-RELATED"/>
    <property type="match status" value="1"/>
</dbReference>
<name>A0ABP7MM38_9MICO</name>
<dbReference type="Pfam" id="PF01547">
    <property type="entry name" value="SBP_bac_1"/>
    <property type="match status" value="1"/>
</dbReference>
<evidence type="ECO:0000313" key="6">
    <source>
        <dbReference type="Proteomes" id="UP001501591"/>
    </source>
</evidence>
<protein>
    <submittedName>
        <fullName evidence="5">Extracellular solute-binding protein</fullName>
    </submittedName>
</protein>
<evidence type="ECO:0000313" key="5">
    <source>
        <dbReference type="EMBL" id="GAA3924785.1"/>
    </source>
</evidence>
<reference evidence="6" key="1">
    <citation type="journal article" date="2019" name="Int. J. Syst. Evol. Microbiol.">
        <title>The Global Catalogue of Microorganisms (GCM) 10K type strain sequencing project: providing services to taxonomists for standard genome sequencing and annotation.</title>
        <authorList>
            <consortium name="The Broad Institute Genomics Platform"/>
            <consortium name="The Broad Institute Genome Sequencing Center for Infectious Disease"/>
            <person name="Wu L."/>
            <person name="Ma J."/>
        </authorList>
    </citation>
    <scope>NUCLEOTIDE SEQUENCE [LARGE SCALE GENOMIC DNA]</scope>
    <source>
        <strain evidence="6">JCM 17024</strain>
    </source>
</reference>
<dbReference type="PROSITE" id="PS51257">
    <property type="entry name" value="PROKAR_LIPOPROTEIN"/>
    <property type="match status" value="1"/>
</dbReference>
<gene>
    <name evidence="5" type="ORF">GCM10022383_00100</name>
</gene>
<evidence type="ECO:0000256" key="1">
    <source>
        <dbReference type="ARBA" id="ARBA00008520"/>
    </source>
</evidence>
<feature type="signal peptide" evidence="4">
    <location>
        <begin position="1"/>
        <end position="28"/>
    </location>
</feature>
<accession>A0ABP7MM38</accession>
<evidence type="ECO:0000256" key="4">
    <source>
        <dbReference type="SAM" id="SignalP"/>
    </source>
</evidence>
<evidence type="ECO:0000256" key="3">
    <source>
        <dbReference type="ARBA" id="ARBA00022729"/>
    </source>
</evidence>
<keyword evidence="2" id="KW-0813">Transport</keyword>
<sequence length="466" mass="48805">MKTMRPRAVFVAALATAASLLVTGCGSGAPEAREGDGTLTVWSLEVQPDRIQATQAEAEKFEEATGIEVEIVPVEEDQISQLMAAASLSGELPDVIGSVSLGLVRSFQGDDYLNTDAAAAVIDQLGEDTWASAALELTRDGDDQLSVPSDAWGQIIVYRTDLFEAAGLTAPDTYESLLAAAEALTGDGNYGISLASDASSAFTQQTFEALALGNNCQLVDDGGNATLDSEACLHAIELYERLATDLSPDGTQTVESTRASYFSGQAAMTIWSTFLLDELAGLRNDAAPSCAECEGTSWLAEHTGIVPRITGPDAGGIAGSYGEMTSWVITSSAAEEDATAFVEFMLSDGYSGWFGMAPEGKFPVRSGTADDPSKYTDEWLAKEAGVDTKAPLAEIYGAETIDAMTSVPQNLARWALPQGQGAVLGPLTAQLPIPKILADLSAGSIDAATAQEQMQQAVTELLEGLR</sequence>
<comment type="similarity">
    <text evidence="1">Belongs to the bacterial solute-binding protein 1 family.</text>
</comment>
<dbReference type="InterPro" id="IPR050490">
    <property type="entry name" value="Bact_solute-bd_prot1"/>
</dbReference>
<dbReference type="SUPFAM" id="SSF53850">
    <property type="entry name" value="Periplasmic binding protein-like II"/>
    <property type="match status" value="1"/>
</dbReference>